<name>A0ACC2ICI7_9PLEO</name>
<comment type="caution">
    <text evidence="1">The sequence shown here is derived from an EMBL/GenBank/DDBJ whole genome shotgun (WGS) entry which is preliminary data.</text>
</comment>
<evidence type="ECO:0000313" key="2">
    <source>
        <dbReference type="Proteomes" id="UP001153331"/>
    </source>
</evidence>
<keyword evidence="2" id="KW-1185">Reference proteome</keyword>
<dbReference type="EMBL" id="JAPHNI010000288">
    <property type="protein sequence ID" value="KAJ8112921.1"/>
    <property type="molecule type" value="Genomic_DNA"/>
</dbReference>
<organism evidence="1 2">
    <name type="scientific">Boeremia exigua</name>
    <dbReference type="NCBI Taxonomy" id="749465"/>
    <lineage>
        <taxon>Eukaryota</taxon>
        <taxon>Fungi</taxon>
        <taxon>Dikarya</taxon>
        <taxon>Ascomycota</taxon>
        <taxon>Pezizomycotina</taxon>
        <taxon>Dothideomycetes</taxon>
        <taxon>Pleosporomycetidae</taxon>
        <taxon>Pleosporales</taxon>
        <taxon>Pleosporineae</taxon>
        <taxon>Didymellaceae</taxon>
        <taxon>Boeremia</taxon>
    </lineage>
</organism>
<accession>A0ACC2ICI7</accession>
<reference evidence="1" key="1">
    <citation type="submission" date="2022-11" db="EMBL/GenBank/DDBJ databases">
        <title>Genome Sequence of Boeremia exigua.</title>
        <authorList>
            <person name="Buettner E."/>
        </authorList>
    </citation>
    <scope>NUCLEOTIDE SEQUENCE</scope>
    <source>
        <strain evidence="1">CU02</strain>
    </source>
</reference>
<dbReference type="Proteomes" id="UP001153331">
    <property type="component" value="Unassembled WGS sequence"/>
</dbReference>
<proteinExistence type="predicted"/>
<evidence type="ECO:0000313" key="1">
    <source>
        <dbReference type="EMBL" id="KAJ8112921.1"/>
    </source>
</evidence>
<sequence length="150" mass="14922">MNFSSIALLATASLTSICAATKYNLELGYVSALVVTPGGGVGCGPWTRLTAQDGSVSYPTNAAPQNDGCPSADANGFCSRWGCPKGYLFAGNTFAVEVLRDSGSSVVAKATKLNGGSQTVMCGKSSTVISGNGKPSLSGNAGVDLCVAGA</sequence>
<protein>
    <submittedName>
        <fullName evidence="1">Uncharacterized protein</fullName>
    </submittedName>
</protein>
<gene>
    <name evidence="1" type="ORF">OPT61_g4826</name>
</gene>